<evidence type="ECO:0000313" key="2">
    <source>
        <dbReference type="EMBL" id="PWK14488.1"/>
    </source>
</evidence>
<keyword evidence="3" id="KW-1185">Reference proteome</keyword>
<comment type="caution">
    <text evidence="2">The sequence shown here is derived from an EMBL/GenBank/DDBJ whole genome shotgun (WGS) entry which is preliminary data.</text>
</comment>
<dbReference type="InterPro" id="IPR029045">
    <property type="entry name" value="ClpP/crotonase-like_dom_sf"/>
</dbReference>
<dbReference type="CDD" id="cd07563">
    <property type="entry name" value="Peptidase_S41_IRBP"/>
    <property type="match status" value="1"/>
</dbReference>
<dbReference type="GO" id="GO:0008236">
    <property type="term" value="F:serine-type peptidase activity"/>
    <property type="evidence" value="ECO:0007669"/>
    <property type="project" value="InterPro"/>
</dbReference>
<dbReference type="Gene3D" id="3.30.750.44">
    <property type="match status" value="1"/>
</dbReference>
<dbReference type="PANTHER" id="PTHR11261">
    <property type="entry name" value="INTERPHOTORECEPTOR RETINOID-BINDING PROTEIN"/>
    <property type="match status" value="1"/>
</dbReference>
<dbReference type="Proteomes" id="UP000245634">
    <property type="component" value="Unassembled WGS sequence"/>
</dbReference>
<dbReference type="OrthoDB" id="6397760at2"/>
<dbReference type="SMART" id="SM00245">
    <property type="entry name" value="TSPc"/>
    <property type="match status" value="1"/>
</dbReference>
<dbReference type="Gene3D" id="3.90.226.10">
    <property type="entry name" value="2-enoyl-CoA Hydratase, Chain A, domain 1"/>
    <property type="match status" value="1"/>
</dbReference>
<dbReference type="AlphaFoldDB" id="A0A316DAY1"/>
<dbReference type="EMBL" id="QGGL01000005">
    <property type="protein sequence ID" value="PWK14488.1"/>
    <property type="molecule type" value="Genomic_DNA"/>
</dbReference>
<sequence>MEQMRGWETMVEALAEQLTASYVFPQVGAAMAEAVRRKWLAGGYRHVESAVGLAEQLTDDLRNISRDLHVKVFYSEELIAHDDGEQLPYWQGAEAVNFGFAKVERLTGNVGYLKLDAFLPPERAGETLGGALAFLAHTEAMILDLRENRGGEPGMVQLLCSYFLAAQPVLLNTIYARETDTTRQFWSLPVLPGRRYLDKPVYILTSRMTFSAAEEFSYNLQHLQRATLVGEVTRGGANPGKVFRLQDHFRVFIPTQRSINPITQSNWEGTGVTPDVQLPAAEALAWAHREAVQAIVAKVEADPEHYPYGRFRNEVRELKATLN</sequence>
<dbReference type="Pfam" id="PF11918">
    <property type="entry name" value="Peptidase_S41_N"/>
    <property type="match status" value="1"/>
</dbReference>
<evidence type="ECO:0000259" key="1">
    <source>
        <dbReference type="SMART" id="SM00245"/>
    </source>
</evidence>
<accession>A0A316DAY1</accession>
<evidence type="ECO:0000313" key="3">
    <source>
        <dbReference type="Proteomes" id="UP000245634"/>
    </source>
</evidence>
<gene>
    <name evidence="2" type="ORF">C7459_105255</name>
</gene>
<dbReference type="Pfam" id="PF03572">
    <property type="entry name" value="Peptidase_S41"/>
    <property type="match status" value="1"/>
</dbReference>
<proteinExistence type="predicted"/>
<feature type="domain" description="Tail specific protease" evidence="1">
    <location>
        <begin position="83"/>
        <end position="279"/>
    </location>
</feature>
<dbReference type="InterPro" id="IPR005151">
    <property type="entry name" value="Tail-specific_protease"/>
</dbReference>
<organism evidence="2 3">
    <name type="scientific">Tumebacillus permanentifrigoris</name>
    <dbReference type="NCBI Taxonomy" id="378543"/>
    <lineage>
        <taxon>Bacteria</taxon>
        <taxon>Bacillati</taxon>
        <taxon>Bacillota</taxon>
        <taxon>Bacilli</taxon>
        <taxon>Bacillales</taxon>
        <taxon>Alicyclobacillaceae</taxon>
        <taxon>Tumebacillus</taxon>
    </lineage>
</organism>
<protein>
    <submittedName>
        <fullName evidence="2">Peptidase S41-like protein</fullName>
    </submittedName>
</protein>
<reference evidence="2 3" key="1">
    <citation type="submission" date="2018-05" db="EMBL/GenBank/DDBJ databases">
        <title>Genomic Encyclopedia of Type Strains, Phase IV (KMG-IV): sequencing the most valuable type-strain genomes for metagenomic binning, comparative biology and taxonomic classification.</title>
        <authorList>
            <person name="Goeker M."/>
        </authorList>
    </citation>
    <scope>NUCLEOTIDE SEQUENCE [LARGE SCALE GENOMIC DNA]</scope>
    <source>
        <strain evidence="2 3">DSM 18773</strain>
    </source>
</reference>
<dbReference type="RefSeq" id="WP_109688029.1">
    <property type="nucleotide sequence ID" value="NZ_QGGL01000005.1"/>
</dbReference>
<dbReference type="SUPFAM" id="SSF52096">
    <property type="entry name" value="ClpP/crotonase"/>
    <property type="match status" value="1"/>
</dbReference>
<dbReference type="PANTHER" id="PTHR11261:SF3">
    <property type="entry name" value="RETINOL-BINDING PROTEIN 3"/>
    <property type="match status" value="1"/>
</dbReference>
<dbReference type="GO" id="GO:0006508">
    <property type="term" value="P:proteolysis"/>
    <property type="evidence" value="ECO:0007669"/>
    <property type="project" value="InterPro"/>
</dbReference>
<name>A0A316DAY1_9BACL</name>